<reference evidence="5 6" key="1">
    <citation type="journal article" date="2014" name="PLoS Genet.">
        <title>The Genome of Spironucleus salmonicida Highlights a Fish Pathogen Adapted to Fluctuating Environments.</title>
        <authorList>
            <person name="Xu F."/>
            <person name="Jerlstrom-Hultqvist J."/>
            <person name="Einarsson E."/>
            <person name="Astvaldsson A."/>
            <person name="Svard S.G."/>
            <person name="Andersson J.O."/>
        </authorList>
    </citation>
    <scope>NUCLEOTIDE SEQUENCE</scope>
    <source>
        <strain evidence="6">ATCC 50377</strain>
    </source>
</reference>
<reference evidence="6" key="2">
    <citation type="submission" date="2020-12" db="EMBL/GenBank/DDBJ databases">
        <title>New Spironucleus salmonicida genome in near-complete chromosomes.</title>
        <authorList>
            <person name="Xu F."/>
            <person name="Kurt Z."/>
            <person name="Jimenez-Gonzalez A."/>
            <person name="Astvaldsson A."/>
            <person name="Andersson J.O."/>
            <person name="Svard S.G."/>
        </authorList>
    </citation>
    <scope>NUCLEOTIDE SEQUENCE</scope>
    <source>
        <strain evidence="6">ATCC 50377</strain>
    </source>
</reference>
<evidence type="ECO:0000256" key="4">
    <source>
        <dbReference type="RuleBase" id="RU364105"/>
    </source>
</evidence>
<dbReference type="GO" id="GO:0003735">
    <property type="term" value="F:structural constituent of ribosome"/>
    <property type="evidence" value="ECO:0007669"/>
    <property type="project" value="InterPro"/>
</dbReference>
<dbReference type="GO" id="GO:0022627">
    <property type="term" value="C:cytosolic small ribosomal subunit"/>
    <property type="evidence" value="ECO:0007669"/>
    <property type="project" value="TreeGrafter"/>
</dbReference>
<evidence type="ECO:0000313" key="6">
    <source>
        <dbReference type="EMBL" id="KAH0575296.1"/>
    </source>
</evidence>
<dbReference type="PANTHER" id="PTHR11278:SF0">
    <property type="entry name" value="SMALL RIBOSOMAL SUBUNIT PROTEIN ES7"/>
    <property type="match status" value="1"/>
</dbReference>
<evidence type="ECO:0000256" key="2">
    <source>
        <dbReference type="ARBA" id="ARBA00022980"/>
    </source>
</evidence>
<dbReference type="GO" id="GO:0042274">
    <property type="term" value="P:ribosomal small subunit biogenesis"/>
    <property type="evidence" value="ECO:0007669"/>
    <property type="project" value="TreeGrafter"/>
</dbReference>
<dbReference type="GO" id="GO:0030686">
    <property type="term" value="C:90S preribosome"/>
    <property type="evidence" value="ECO:0007669"/>
    <property type="project" value="TreeGrafter"/>
</dbReference>
<dbReference type="Pfam" id="PF01251">
    <property type="entry name" value="Ribosomal_S7e"/>
    <property type="match status" value="1"/>
</dbReference>
<dbReference type="InterPro" id="IPR000554">
    <property type="entry name" value="Ribosomal_eS7"/>
</dbReference>
<dbReference type="GO" id="GO:0032040">
    <property type="term" value="C:small-subunit processome"/>
    <property type="evidence" value="ECO:0007669"/>
    <property type="project" value="TreeGrafter"/>
</dbReference>
<accession>V6LX05</accession>
<dbReference type="PANTHER" id="PTHR11278">
    <property type="entry name" value="40S RIBOSOMAL PROTEIN S7"/>
    <property type="match status" value="1"/>
</dbReference>
<evidence type="ECO:0000313" key="7">
    <source>
        <dbReference type="Proteomes" id="UP000018208"/>
    </source>
</evidence>
<evidence type="ECO:0000313" key="5">
    <source>
        <dbReference type="EMBL" id="EST48768.1"/>
    </source>
</evidence>
<dbReference type="EMBL" id="KI545978">
    <property type="protein sequence ID" value="EST48768.1"/>
    <property type="molecule type" value="Genomic_DNA"/>
</dbReference>
<proteinExistence type="inferred from homology"/>
<keyword evidence="2 4" id="KW-0689">Ribosomal protein</keyword>
<keyword evidence="7" id="KW-1185">Reference proteome</keyword>
<name>V6LX05_9EUKA</name>
<evidence type="ECO:0000256" key="1">
    <source>
        <dbReference type="ARBA" id="ARBA00007820"/>
    </source>
</evidence>
<sequence>MQYSSPIEKQTAFEKSVIAAFKKINDTKSINVSLSTLHTVRAEEIEVTGSKKAAVVFVPADEITLFHADPELINALEKQFQGCQMHIVAARATAGKRGNKDFHKSIKYVNECMEDDLCYPTIIQGRRTLFHAGKQSQKLVIAQDKKELFTMRANVCEQIIRKVTKRCVDIIYV</sequence>
<comment type="similarity">
    <text evidence="1 4">Belongs to the eukaryotic ribosomal protein eS7 family.</text>
</comment>
<dbReference type="AlphaFoldDB" id="V6LX05"/>
<evidence type="ECO:0000256" key="3">
    <source>
        <dbReference type="ARBA" id="ARBA00023274"/>
    </source>
</evidence>
<dbReference type="VEuPathDB" id="GiardiaDB:SS50377_22923"/>
<keyword evidence="3 4" id="KW-0687">Ribonucleoprotein</keyword>
<dbReference type="OrthoDB" id="1724687at2759"/>
<organism evidence="5">
    <name type="scientific">Spironucleus salmonicida</name>
    <dbReference type="NCBI Taxonomy" id="348837"/>
    <lineage>
        <taxon>Eukaryota</taxon>
        <taxon>Metamonada</taxon>
        <taxon>Diplomonadida</taxon>
        <taxon>Hexamitidae</taxon>
        <taxon>Hexamitinae</taxon>
        <taxon>Spironucleus</taxon>
    </lineage>
</organism>
<dbReference type="GO" id="GO:0006364">
    <property type="term" value="P:rRNA processing"/>
    <property type="evidence" value="ECO:0007669"/>
    <property type="project" value="TreeGrafter"/>
</dbReference>
<dbReference type="Proteomes" id="UP000018208">
    <property type="component" value="Unassembled WGS sequence"/>
</dbReference>
<dbReference type="EMBL" id="AUWU02000003">
    <property type="protein sequence ID" value="KAH0575296.1"/>
    <property type="molecule type" value="Genomic_DNA"/>
</dbReference>
<gene>
    <name evidence="5" type="ORF">SS50377_11092</name>
    <name evidence="6" type="ORF">SS50377_22923</name>
</gene>
<dbReference type="GO" id="GO:0006412">
    <property type="term" value="P:translation"/>
    <property type="evidence" value="ECO:0007669"/>
    <property type="project" value="InterPro"/>
</dbReference>
<protein>
    <recommendedName>
        <fullName evidence="4">40S ribosomal protein S7</fullName>
    </recommendedName>
</protein>